<feature type="compositionally biased region" description="Polar residues" evidence="2">
    <location>
        <begin position="239"/>
        <end position="248"/>
    </location>
</feature>
<evidence type="ECO:0000256" key="1">
    <source>
        <dbReference type="SAM" id="Coils"/>
    </source>
</evidence>
<dbReference type="AlphaFoldDB" id="A0A834BSS7"/>
<evidence type="ECO:0000313" key="3">
    <source>
        <dbReference type="EMBL" id="KAF6715578.1"/>
    </source>
</evidence>
<feature type="coiled-coil region" evidence="1">
    <location>
        <begin position="57"/>
        <end position="98"/>
    </location>
</feature>
<organism evidence="3 4">
    <name type="scientific">Oryzias melastigma</name>
    <name type="common">Marine medaka</name>
    <dbReference type="NCBI Taxonomy" id="30732"/>
    <lineage>
        <taxon>Eukaryota</taxon>
        <taxon>Metazoa</taxon>
        <taxon>Chordata</taxon>
        <taxon>Craniata</taxon>
        <taxon>Vertebrata</taxon>
        <taxon>Euteleostomi</taxon>
        <taxon>Actinopterygii</taxon>
        <taxon>Neopterygii</taxon>
        <taxon>Teleostei</taxon>
        <taxon>Neoteleostei</taxon>
        <taxon>Acanthomorphata</taxon>
        <taxon>Ovalentaria</taxon>
        <taxon>Atherinomorphae</taxon>
        <taxon>Beloniformes</taxon>
        <taxon>Adrianichthyidae</taxon>
        <taxon>Oryziinae</taxon>
        <taxon>Oryzias</taxon>
    </lineage>
</organism>
<dbReference type="Proteomes" id="UP000646548">
    <property type="component" value="Unassembled WGS sequence"/>
</dbReference>
<dbReference type="EMBL" id="WKFB01001057">
    <property type="protein sequence ID" value="KAF6715578.1"/>
    <property type="molecule type" value="Genomic_DNA"/>
</dbReference>
<protein>
    <submittedName>
        <fullName evidence="3">Uncharacterized protein</fullName>
    </submittedName>
</protein>
<name>A0A834BSS7_ORYME</name>
<comment type="caution">
    <text evidence="3">The sequence shown here is derived from an EMBL/GenBank/DDBJ whole genome shotgun (WGS) entry which is preliminary data.</text>
</comment>
<feature type="region of interest" description="Disordered" evidence="2">
    <location>
        <begin position="1"/>
        <end position="37"/>
    </location>
</feature>
<gene>
    <name evidence="3" type="ORF">FQA47_025349</name>
</gene>
<evidence type="ECO:0000256" key="2">
    <source>
        <dbReference type="SAM" id="MobiDB-lite"/>
    </source>
</evidence>
<sequence>MLLEGITETKKRRRVPKSFNNNAEEETQETVPKKKNYRQLAAKRAASEILQTNDVQSSPMEEEVTALRRENERLQEQLSDLTAQVTSLKKEISRLRKMAVEGHFDLCNSNLFTEIPSLVGAVRTLISERDSAQQQHESTPSKSAALRNNVNVTDHSLVTAVHPRTPDSMSEDFTLAALRGKQTNTPASVPLGTDGDVMVSAHCWETARSQPTAKGMARTLLLGLFSVVVQPYRRAEQRGTFSRTTSGSGPPEAKGSA</sequence>
<reference evidence="3" key="1">
    <citation type="journal article" name="BMC Genomics">
        <title>Long-read sequencing and de novo genome assembly of marine medaka (Oryzias melastigma).</title>
        <authorList>
            <person name="Liang P."/>
            <person name="Saqib H.S.A."/>
            <person name="Ni X."/>
            <person name="Shen Y."/>
        </authorList>
    </citation>
    <scope>NUCLEOTIDE SEQUENCE</scope>
    <source>
        <strain evidence="3">Bigg-433</strain>
    </source>
</reference>
<accession>A0A834BSS7</accession>
<keyword evidence="1" id="KW-0175">Coiled coil</keyword>
<evidence type="ECO:0000313" key="4">
    <source>
        <dbReference type="Proteomes" id="UP000646548"/>
    </source>
</evidence>
<proteinExistence type="predicted"/>
<feature type="region of interest" description="Disordered" evidence="2">
    <location>
        <begin position="237"/>
        <end position="257"/>
    </location>
</feature>